<dbReference type="PANTHER" id="PTHR10903">
    <property type="entry name" value="GTPASE, IMAP FAMILY MEMBER-RELATED"/>
    <property type="match status" value="1"/>
</dbReference>
<name>A0A8C4XAU4_ERPCA</name>
<dbReference type="Pfam" id="PF04548">
    <property type="entry name" value="AIG1"/>
    <property type="match status" value="1"/>
</dbReference>
<evidence type="ECO:0000256" key="2">
    <source>
        <dbReference type="ARBA" id="ARBA00022741"/>
    </source>
</evidence>
<dbReference type="InterPro" id="IPR027417">
    <property type="entry name" value="P-loop_NTPase"/>
</dbReference>
<keyword evidence="2" id="KW-0547">Nucleotide-binding</keyword>
<keyword evidence="6" id="KW-1185">Reference proteome</keyword>
<evidence type="ECO:0000259" key="4">
    <source>
        <dbReference type="PROSITE" id="PS51720"/>
    </source>
</evidence>
<evidence type="ECO:0000313" key="5">
    <source>
        <dbReference type="Ensembl" id="ENSECRP00000017370.1"/>
    </source>
</evidence>
<dbReference type="FunFam" id="3.40.50.300:FF:000366">
    <property type="entry name" value="GTPase, IMAP family member 2"/>
    <property type="match status" value="1"/>
</dbReference>
<comment type="similarity">
    <text evidence="1">Belongs to the TRAFAC class TrmE-Era-EngA-EngB-Septin-like GTPase superfamily. AIG1/Toc34/Toc159-like paraseptin GTPase family. IAN subfamily.</text>
</comment>
<dbReference type="InterPro" id="IPR045058">
    <property type="entry name" value="GIMA/IAN/Toc"/>
</dbReference>
<feature type="domain" description="AIG1-type G" evidence="4">
    <location>
        <begin position="40"/>
        <end position="236"/>
    </location>
</feature>
<evidence type="ECO:0000256" key="3">
    <source>
        <dbReference type="ARBA" id="ARBA00023134"/>
    </source>
</evidence>
<protein>
    <recommendedName>
        <fullName evidence="4">AIG1-type G domain-containing protein</fullName>
    </recommendedName>
</protein>
<dbReference type="Ensembl" id="ENSECRT00000017707.1">
    <property type="protein sequence ID" value="ENSECRP00000017370.1"/>
    <property type="gene ID" value="ENSECRG00000011587.1"/>
</dbReference>
<accession>A0A8C4XAU4</accession>
<keyword evidence="3" id="KW-0342">GTP-binding</keyword>
<sequence length="271" mass="30226">MDQQPNNVNQIRVKMEQLCAKNGGAKLPPAEERRPRVASGPDLRIILGGKAGVGKSTAISTILGADEPRNEVFSASPVKEVEKRKGMVQGRHVSIIDTPGLLDKKLSVEEVKSNIGKCYSLSSPGPHVFLLVLKVGQFSKEESDAIKIIQNVFGDRALSYTMILFTHGDNLRAQSVDSYLERSSKDLQEMYVYCEKWPAVYPGQNPHTARWSPPCNMEVPRIPAGHHGHWSFPSQPCWTPWGPPEDAAGRHKDLYFHYSPEVLPRYEDGRN</sequence>
<dbReference type="Gene3D" id="3.40.50.300">
    <property type="entry name" value="P-loop containing nucleotide triphosphate hydrolases"/>
    <property type="match status" value="1"/>
</dbReference>
<dbReference type="Proteomes" id="UP000694620">
    <property type="component" value="Chromosome 6"/>
</dbReference>
<reference evidence="5" key="3">
    <citation type="submission" date="2025-09" db="UniProtKB">
        <authorList>
            <consortium name="Ensembl"/>
        </authorList>
    </citation>
    <scope>IDENTIFICATION</scope>
</reference>
<dbReference type="InterPro" id="IPR006703">
    <property type="entry name" value="G_AIG1"/>
</dbReference>
<reference evidence="5" key="1">
    <citation type="submission" date="2021-06" db="EMBL/GenBank/DDBJ databases">
        <authorList>
            <consortium name="Wellcome Sanger Institute Data Sharing"/>
        </authorList>
    </citation>
    <scope>NUCLEOTIDE SEQUENCE [LARGE SCALE GENOMIC DNA]</scope>
</reference>
<proteinExistence type="inferred from homology"/>
<dbReference type="SUPFAM" id="SSF52540">
    <property type="entry name" value="P-loop containing nucleoside triphosphate hydrolases"/>
    <property type="match status" value="1"/>
</dbReference>
<dbReference type="GeneTree" id="ENSGT01140000282522"/>
<evidence type="ECO:0000313" key="6">
    <source>
        <dbReference type="Proteomes" id="UP000694620"/>
    </source>
</evidence>
<organism evidence="5 6">
    <name type="scientific">Erpetoichthys calabaricus</name>
    <name type="common">Rope fish</name>
    <name type="synonym">Calamoichthys calabaricus</name>
    <dbReference type="NCBI Taxonomy" id="27687"/>
    <lineage>
        <taxon>Eukaryota</taxon>
        <taxon>Metazoa</taxon>
        <taxon>Chordata</taxon>
        <taxon>Craniata</taxon>
        <taxon>Vertebrata</taxon>
        <taxon>Euteleostomi</taxon>
        <taxon>Actinopterygii</taxon>
        <taxon>Polypteriformes</taxon>
        <taxon>Polypteridae</taxon>
        <taxon>Erpetoichthys</taxon>
    </lineage>
</organism>
<evidence type="ECO:0000256" key="1">
    <source>
        <dbReference type="ARBA" id="ARBA00008535"/>
    </source>
</evidence>
<dbReference type="AlphaFoldDB" id="A0A8C4XAU4"/>
<dbReference type="PROSITE" id="PS51720">
    <property type="entry name" value="G_AIG1"/>
    <property type="match status" value="1"/>
</dbReference>
<reference evidence="5" key="2">
    <citation type="submission" date="2025-08" db="UniProtKB">
        <authorList>
            <consortium name="Ensembl"/>
        </authorList>
    </citation>
    <scope>IDENTIFICATION</scope>
</reference>
<dbReference type="GO" id="GO:0005525">
    <property type="term" value="F:GTP binding"/>
    <property type="evidence" value="ECO:0007669"/>
    <property type="project" value="UniProtKB-KW"/>
</dbReference>
<dbReference type="PANTHER" id="PTHR10903:SF186">
    <property type="entry name" value="GTPASE IMAP FAMILY MEMBER 4-LIKE-RELATED"/>
    <property type="match status" value="1"/>
</dbReference>